<gene>
    <name evidence="1" type="ORF">SPIRO4BDMA_50351</name>
</gene>
<protein>
    <submittedName>
        <fullName evidence="1">Uncharacterized protein</fullName>
    </submittedName>
</protein>
<organism evidence="1">
    <name type="scientific">uncultured spirochete</name>
    <dbReference type="NCBI Taxonomy" id="156406"/>
    <lineage>
        <taxon>Bacteria</taxon>
        <taxon>Pseudomonadati</taxon>
        <taxon>Spirochaetota</taxon>
        <taxon>Spirochaetia</taxon>
        <taxon>Spirochaetales</taxon>
        <taxon>environmental samples</taxon>
    </lineage>
</organism>
<name>A0A3P3XR92_9SPIR</name>
<sequence length="61" mass="6473">MGQPLPGGILVCRPGPDEFFADEVLSKVGRVLKERPSIAAFAYGFNETGANAKSISEATDF</sequence>
<evidence type="ECO:0000313" key="1">
    <source>
        <dbReference type="EMBL" id="SLM18836.1"/>
    </source>
</evidence>
<accession>A0A3P3XR92</accession>
<proteinExistence type="predicted"/>
<dbReference type="AlphaFoldDB" id="A0A3P3XR92"/>
<dbReference type="EMBL" id="FWDO01000005">
    <property type="protein sequence ID" value="SLM18836.1"/>
    <property type="molecule type" value="Genomic_DNA"/>
</dbReference>
<reference evidence="1" key="1">
    <citation type="submission" date="2017-02" db="EMBL/GenBank/DDBJ databases">
        <authorList>
            <person name="Regsiter A."/>
            <person name="William W."/>
        </authorList>
    </citation>
    <scope>NUCLEOTIDE SEQUENCE</scope>
    <source>
        <strain evidence="1">BdmA 4</strain>
    </source>
</reference>